<dbReference type="OrthoDB" id="3340390at2759"/>
<dbReference type="InterPro" id="IPR050816">
    <property type="entry name" value="Flavin-dep_Halogenase_NPB"/>
</dbReference>
<evidence type="ECO:0000313" key="3">
    <source>
        <dbReference type="EMBL" id="KAF4510618.1"/>
    </source>
</evidence>
<gene>
    <name evidence="3" type="ORF">G6O67_002494</name>
</gene>
<protein>
    <submittedName>
        <fullName evidence="3">Uncharacterized protein</fullName>
    </submittedName>
</protein>
<organism evidence="3 4">
    <name type="scientific">Ophiocordyceps sinensis</name>
    <dbReference type="NCBI Taxonomy" id="72228"/>
    <lineage>
        <taxon>Eukaryota</taxon>
        <taxon>Fungi</taxon>
        <taxon>Dikarya</taxon>
        <taxon>Ascomycota</taxon>
        <taxon>Pezizomycotina</taxon>
        <taxon>Sordariomycetes</taxon>
        <taxon>Hypocreomycetidae</taxon>
        <taxon>Hypocreales</taxon>
        <taxon>Ophiocordycipitaceae</taxon>
        <taxon>Ophiocordyceps</taxon>
    </lineage>
</organism>
<dbReference type="Proteomes" id="UP000557566">
    <property type="component" value="Unassembled WGS sequence"/>
</dbReference>
<keyword evidence="4" id="KW-1185">Reference proteome</keyword>
<sequence>MEGAPYFEALEDASGWCWFMPLHDGTRSVGIVQDQQMATDRKRQLGHASSLDFYKQSLKLVPRTSKLLSGAELATDINATKQIRCQEEPVIQDMDEEGFQKAFDLLRPIIQGSVDSDVTGKVTQSEISKLKAPGLESGAGDAVDTGGLEHVHKNMTGEEAQTVETLRSRRMIREGPFDTDIFTLDTIDGLAPRLERGKPGLAKAERARLDTSHSYSPPFLDGEGSGYSGEQRPPGGAVRTGCAL</sequence>
<dbReference type="Gene3D" id="3.30.9.100">
    <property type="match status" value="1"/>
</dbReference>
<dbReference type="EMBL" id="JAAVMX010000003">
    <property type="protein sequence ID" value="KAF4510618.1"/>
    <property type="molecule type" value="Genomic_DNA"/>
</dbReference>
<keyword evidence="1" id="KW-0560">Oxidoreductase</keyword>
<comment type="caution">
    <text evidence="3">The sequence shown here is derived from an EMBL/GenBank/DDBJ whole genome shotgun (WGS) entry which is preliminary data.</text>
</comment>
<dbReference type="PANTHER" id="PTHR43747">
    <property type="entry name" value="FAD-BINDING PROTEIN"/>
    <property type="match status" value="1"/>
</dbReference>
<dbReference type="PANTHER" id="PTHR43747:SF5">
    <property type="entry name" value="FAD-BINDING DOMAIN-CONTAINING PROTEIN"/>
    <property type="match status" value="1"/>
</dbReference>
<dbReference type="AlphaFoldDB" id="A0A8H4V7A8"/>
<dbReference type="GO" id="GO:0016491">
    <property type="term" value="F:oxidoreductase activity"/>
    <property type="evidence" value="ECO:0007669"/>
    <property type="project" value="UniProtKB-KW"/>
</dbReference>
<accession>A0A8H4V7A8</accession>
<proteinExistence type="predicted"/>
<evidence type="ECO:0000256" key="1">
    <source>
        <dbReference type="ARBA" id="ARBA00023002"/>
    </source>
</evidence>
<feature type="compositionally biased region" description="Basic and acidic residues" evidence="2">
    <location>
        <begin position="198"/>
        <end position="211"/>
    </location>
</feature>
<reference evidence="3 4" key="1">
    <citation type="journal article" date="2020" name="Genome Biol. Evol.">
        <title>A new high-quality draft genome assembly of the Chinese cordyceps Ophiocordyceps sinensis.</title>
        <authorList>
            <person name="Shu R."/>
            <person name="Zhang J."/>
            <person name="Meng Q."/>
            <person name="Zhang H."/>
            <person name="Zhou G."/>
            <person name="Li M."/>
            <person name="Wu P."/>
            <person name="Zhao Y."/>
            <person name="Chen C."/>
            <person name="Qin Q."/>
        </authorList>
    </citation>
    <scope>NUCLEOTIDE SEQUENCE [LARGE SCALE GENOMIC DNA]</scope>
    <source>
        <strain evidence="3 4">IOZ07</strain>
    </source>
</reference>
<name>A0A8H4V7A8_9HYPO</name>
<feature type="region of interest" description="Disordered" evidence="2">
    <location>
        <begin position="198"/>
        <end position="244"/>
    </location>
</feature>
<evidence type="ECO:0000256" key="2">
    <source>
        <dbReference type="SAM" id="MobiDB-lite"/>
    </source>
</evidence>
<evidence type="ECO:0000313" key="4">
    <source>
        <dbReference type="Proteomes" id="UP000557566"/>
    </source>
</evidence>